<dbReference type="InterPro" id="IPR035681">
    <property type="entry name" value="ComA-like_MBL"/>
</dbReference>
<feature type="transmembrane region" description="Helical" evidence="6">
    <location>
        <begin position="12"/>
        <end position="45"/>
    </location>
</feature>
<dbReference type="NCBIfam" id="TIGR00361">
    <property type="entry name" value="ComEC_Rec2"/>
    <property type="match status" value="1"/>
</dbReference>
<dbReference type="SMART" id="SM00849">
    <property type="entry name" value="Lactamase_B"/>
    <property type="match status" value="1"/>
</dbReference>
<evidence type="ECO:0000256" key="2">
    <source>
        <dbReference type="ARBA" id="ARBA00022475"/>
    </source>
</evidence>
<dbReference type="CDD" id="cd07731">
    <property type="entry name" value="ComA-like_MBL-fold"/>
    <property type="match status" value="1"/>
</dbReference>
<evidence type="ECO:0000313" key="9">
    <source>
        <dbReference type="Proteomes" id="UP000186890"/>
    </source>
</evidence>
<protein>
    <submittedName>
        <fullName evidence="8">DNA internalization-related competence protein ComEC/Rec2</fullName>
    </submittedName>
</protein>
<organism evidence="8 9">
    <name type="scientific">Streptococcus cuniculi</name>
    <dbReference type="NCBI Taxonomy" id="1432788"/>
    <lineage>
        <taxon>Bacteria</taxon>
        <taxon>Bacillati</taxon>
        <taxon>Bacillota</taxon>
        <taxon>Bacilli</taxon>
        <taxon>Lactobacillales</taxon>
        <taxon>Streptococcaceae</taxon>
        <taxon>Streptococcus</taxon>
    </lineage>
</organism>
<evidence type="ECO:0000256" key="1">
    <source>
        <dbReference type="ARBA" id="ARBA00004651"/>
    </source>
</evidence>
<evidence type="ECO:0000256" key="4">
    <source>
        <dbReference type="ARBA" id="ARBA00022989"/>
    </source>
</evidence>
<dbReference type="InterPro" id="IPR025405">
    <property type="entry name" value="DUF4131"/>
</dbReference>
<keyword evidence="4 6" id="KW-1133">Transmembrane helix</keyword>
<dbReference type="PANTHER" id="PTHR30619">
    <property type="entry name" value="DNA INTERNALIZATION/COMPETENCE PROTEIN COMEC/REC2"/>
    <property type="match status" value="1"/>
</dbReference>
<feature type="domain" description="Metallo-beta-lactamase" evidence="7">
    <location>
        <begin position="495"/>
        <end position="700"/>
    </location>
</feature>
<gene>
    <name evidence="8" type="ORF">BU202_00780</name>
</gene>
<dbReference type="InterPro" id="IPR036866">
    <property type="entry name" value="RibonucZ/Hydroxyglut_hydro"/>
</dbReference>
<dbReference type="AlphaFoldDB" id="A0A1Q8EAP1"/>
<dbReference type="Gene3D" id="3.60.15.10">
    <property type="entry name" value="Ribonuclease Z/Hydroxyacylglutathione hydrolase-like"/>
    <property type="match status" value="1"/>
</dbReference>
<accession>A0A1Q8EAP1</accession>
<name>A0A1Q8EAP1_9STRE</name>
<comment type="subcellular location">
    <subcellularLocation>
        <location evidence="1">Cell membrane</location>
        <topology evidence="1">Multi-pass membrane protein</topology>
    </subcellularLocation>
</comment>
<feature type="transmembrane region" description="Helical" evidence="6">
    <location>
        <begin position="52"/>
        <end position="69"/>
    </location>
</feature>
<feature type="transmembrane region" description="Helical" evidence="6">
    <location>
        <begin position="314"/>
        <end position="342"/>
    </location>
</feature>
<dbReference type="GO" id="GO:0030420">
    <property type="term" value="P:establishment of competence for transformation"/>
    <property type="evidence" value="ECO:0007669"/>
    <property type="project" value="InterPro"/>
</dbReference>
<evidence type="ECO:0000256" key="5">
    <source>
        <dbReference type="ARBA" id="ARBA00023136"/>
    </source>
</evidence>
<feature type="transmembrane region" description="Helical" evidence="6">
    <location>
        <begin position="380"/>
        <end position="404"/>
    </location>
</feature>
<feature type="transmembrane region" description="Helical" evidence="6">
    <location>
        <begin position="435"/>
        <end position="456"/>
    </location>
</feature>
<dbReference type="Pfam" id="PF03772">
    <property type="entry name" value="Competence"/>
    <property type="match status" value="1"/>
</dbReference>
<evidence type="ECO:0000259" key="7">
    <source>
        <dbReference type="SMART" id="SM00849"/>
    </source>
</evidence>
<feature type="transmembrane region" description="Helical" evidence="6">
    <location>
        <begin position="231"/>
        <end position="252"/>
    </location>
</feature>
<dbReference type="EMBL" id="MSJM01000001">
    <property type="protein sequence ID" value="OLF48856.1"/>
    <property type="molecule type" value="Genomic_DNA"/>
</dbReference>
<dbReference type="RefSeq" id="WP_075103899.1">
    <property type="nucleotide sequence ID" value="NZ_MSJM01000001.1"/>
</dbReference>
<dbReference type="NCBIfam" id="TIGR00360">
    <property type="entry name" value="ComEC_N-term"/>
    <property type="match status" value="1"/>
</dbReference>
<dbReference type="Proteomes" id="UP000186890">
    <property type="component" value="Unassembled WGS sequence"/>
</dbReference>
<dbReference type="Pfam" id="PF13567">
    <property type="entry name" value="DUF4131"/>
    <property type="match status" value="1"/>
</dbReference>
<feature type="transmembrane region" description="Helical" evidence="6">
    <location>
        <begin position="354"/>
        <end position="374"/>
    </location>
</feature>
<dbReference type="Pfam" id="PF00753">
    <property type="entry name" value="Lactamase_B"/>
    <property type="match status" value="1"/>
</dbReference>
<comment type="caution">
    <text evidence="8">The sequence shown here is derived from an EMBL/GenBank/DDBJ whole genome shotgun (WGS) entry which is preliminary data.</text>
</comment>
<dbReference type="InterPro" id="IPR001279">
    <property type="entry name" value="Metallo-B-lactamas"/>
</dbReference>
<dbReference type="GO" id="GO:0005886">
    <property type="term" value="C:plasma membrane"/>
    <property type="evidence" value="ECO:0007669"/>
    <property type="project" value="UniProtKB-SubCell"/>
</dbReference>
<reference evidence="9" key="1">
    <citation type="submission" date="2016-12" db="EMBL/GenBank/DDBJ databases">
        <authorList>
            <person name="Gulvik C.A."/>
        </authorList>
    </citation>
    <scope>NUCLEOTIDE SEQUENCE [LARGE SCALE GENOMIC DNA]</scope>
    <source>
        <strain evidence="9">NED12-00049-6B</strain>
    </source>
</reference>
<dbReference type="InterPro" id="IPR004477">
    <property type="entry name" value="ComEC_N"/>
</dbReference>
<keyword evidence="3 6" id="KW-0812">Transmembrane</keyword>
<dbReference type="InterPro" id="IPR004797">
    <property type="entry name" value="Competence_ComEC/Rec2"/>
</dbReference>
<dbReference type="SUPFAM" id="SSF56281">
    <property type="entry name" value="Metallo-hydrolase/oxidoreductase"/>
    <property type="match status" value="1"/>
</dbReference>
<feature type="transmembrane region" description="Helical" evidence="6">
    <location>
        <begin position="463"/>
        <end position="480"/>
    </location>
</feature>
<keyword evidence="5 6" id="KW-0472">Membrane</keyword>
<feature type="transmembrane region" description="Helical" evidence="6">
    <location>
        <begin position="272"/>
        <end position="294"/>
    </location>
</feature>
<proteinExistence type="predicted"/>
<keyword evidence="2" id="KW-1003">Cell membrane</keyword>
<sequence>MSQLIKKIPLAPIHLVVLLLTLYFVMYRLSVLSGLILVGLLALLWVHQGKKVCCQILSILACFFLFFGFQCVKATLDEAAAPTEVSSLAVKPDSIQVNGDSLSFRAISSGHLYIVFYQLKSQEEQVYFKNLSSLIRLEVEATVSEPEGLRNFNGFDYRDYLRTQGIYRTVKVQQIRKIRQHFSWNPLDWLSLVRRKALVYIKEHFPSPMRYYMIGLLFGDLDKEFDQMSDLYSSLGIIHLFALSGMQVGFFVDKFRYLFLSLGMQKEHVDWLQVPFSFIYAGLTGFSVSVNRSLLQKMFANMGITKLDNIACTIVLSFLVMPHFLLTAGGVLSFAYAFLLTVFDFEDLGHYKQILVESLAISVGILPLLIYYFYSFQPLSILLTVFFSFLFDVVLLPGLSLVFLVSPLAKLTQVNFLFVWLESCIQWLAGLGLKPWIFGKPSAVCLLVLLVVLLLLHDLYQKPKWCIALISLAALLFFIIKHPVENEVTVVDVGQGDSIFLRDMRGRTVLIDVGGRLRVTPKEKWQEKESQSNAERTLIPYLHSRGVSKIDVLVLTHAHADHMGDLLEVAREIDIGSIYISEGSTISKELMEMLQTIKTPPHLVKVGDTIPICDGFLRVLYPYGKGDGGNNDSVVLYGELLQTRFLFTGDLEDGELELIKRYPRLSVDVLKAGHHGSRGSSYPEFLDVISPRIALISAGKHNRYQHPHQEALQRFQERQIQVFRTDEQGAIRFRGWKKWKIETVK</sequence>
<evidence type="ECO:0000256" key="3">
    <source>
        <dbReference type="ARBA" id="ARBA00022692"/>
    </source>
</evidence>
<keyword evidence="9" id="KW-1185">Reference proteome</keyword>
<dbReference type="PANTHER" id="PTHR30619:SF1">
    <property type="entry name" value="RECOMBINATION PROTEIN 2"/>
    <property type="match status" value="1"/>
</dbReference>
<evidence type="ECO:0000313" key="8">
    <source>
        <dbReference type="EMBL" id="OLF48856.1"/>
    </source>
</evidence>
<dbReference type="InterPro" id="IPR052159">
    <property type="entry name" value="Competence_DNA_uptake"/>
</dbReference>
<dbReference type="OrthoDB" id="9761531at2"/>
<evidence type="ECO:0000256" key="6">
    <source>
        <dbReference type="SAM" id="Phobius"/>
    </source>
</evidence>